<evidence type="ECO:0000313" key="2">
    <source>
        <dbReference type="RefSeq" id="XP_075092597.1"/>
    </source>
</evidence>
<gene>
    <name evidence="2" type="primary">LOC142172816</name>
</gene>
<keyword evidence="1" id="KW-1185">Reference proteome</keyword>
<accession>A0AC58T5V8</accession>
<reference evidence="1" key="1">
    <citation type="journal article" date="2014" name="Nat. Commun.">
        <title>The tobacco genome sequence and its comparison with those of tomato and potato.</title>
        <authorList>
            <person name="Sierro N."/>
            <person name="Battey J.N."/>
            <person name="Ouadi S."/>
            <person name="Bakaher N."/>
            <person name="Bovet L."/>
            <person name="Willig A."/>
            <person name="Goepfert S."/>
            <person name="Peitsch M.C."/>
            <person name="Ivanov N.V."/>
        </authorList>
    </citation>
    <scope>NUCLEOTIDE SEQUENCE [LARGE SCALE GENOMIC DNA]</scope>
</reference>
<dbReference type="RefSeq" id="XP_075092597.1">
    <property type="nucleotide sequence ID" value="XM_075236496.1"/>
</dbReference>
<proteinExistence type="predicted"/>
<reference evidence="2" key="2">
    <citation type="submission" date="2025-08" db="UniProtKB">
        <authorList>
            <consortium name="RefSeq"/>
        </authorList>
    </citation>
    <scope>IDENTIFICATION</scope>
    <source>
        <tissue evidence="2">Leaf</tissue>
    </source>
</reference>
<evidence type="ECO:0000313" key="1">
    <source>
        <dbReference type="Proteomes" id="UP000790787"/>
    </source>
</evidence>
<dbReference type="Proteomes" id="UP000790787">
    <property type="component" value="Chromosome 18"/>
</dbReference>
<organism evidence="1 2">
    <name type="scientific">Nicotiana tabacum</name>
    <name type="common">Common tobacco</name>
    <dbReference type="NCBI Taxonomy" id="4097"/>
    <lineage>
        <taxon>Eukaryota</taxon>
        <taxon>Viridiplantae</taxon>
        <taxon>Streptophyta</taxon>
        <taxon>Embryophyta</taxon>
        <taxon>Tracheophyta</taxon>
        <taxon>Spermatophyta</taxon>
        <taxon>Magnoliopsida</taxon>
        <taxon>eudicotyledons</taxon>
        <taxon>Gunneridae</taxon>
        <taxon>Pentapetalae</taxon>
        <taxon>asterids</taxon>
        <taxon>lamiids</taxon>
        <taxon>Solanales</taxon>
        <taxon>Solanaceae</taxon>
        <taxon>Nicotianoideae</taxon>
        <taxon>Nicotianeae</taxon>
        <taxon>Nicotiana</taxon>
    </lineage>
</organism>
<sequence length="125" mass="13737">MTAHGLEIVEAKTLIYSQRSSLPADLDFAYTTETYKFLPGLLGVILQLEVLAPAPFISFSWVIWFGTVGFGLLLGPDILVESPPSRLAAQRKMLMCFICFGVAYLISMSDLVSKVWVAGFSPQDT</sequence>
<name>A0AC58T5V8_TOBAC</name>
<protein>
    <submittedName>
        <fullName evidence="2">Uncharacterized protein LOC142172816</fullName>
    </submittedName>
</protein>